<dbReference type="AlphaFoldDB" id="A0A4R2JUS6"/>
<accession>A0A4R2JUS6</accession>
<dbReference type="InterPro" id="IPR037914">
    <property type="entry name" value="SpoVT-AbrB_sf"/>
</dbReference>
<proteinExistence type="predicted"/>
<dbReference type="SUPFAM" id="SSF89447">
    <property type="entry name" value="AbrB/MazE/MraZ-like"/>
    <property type="match status" value="1"/>
</dbReference>
<organism evidence="1 2">
    <name type="scientific">Actinocrispum wychmicini</name>
    <dbReference type="NCBI Taxonomy" id="1213861"/>
    <lineage>
        <taxon>Bacteria</taxon>
        <taxon>Bacillati</taxon>
        <taxon>Actinomycetota</taxon>
        <taxon>Actinomycetes</taxon>
        <taxon>Pseudonocardiales</taxon>
        <taxon>Pseudonocardiaceae</taxon>
        <taxon>Actinocrispum</taxon>
    </lineage>
</organism>
<dbReference type="Gene3D" id="2.10.260.10">
    <property type="match status" value="1"/>
</dbReference>
<dbReference type="EMBL" id="SLWS01000003">
    <property type="protein sequence ID" value="TCO61078.1"/>
    <property type="molecule type" value="Genomic_DNA"/>
</dbReference>
<protein>
    <submittedName>
        <fullName evidence="1">AbrB family looped-hinge helix DNA binding protein</fullName>
    </submittedName>
</protein>
<evidence type="ECO:0000313" key="2">
    <source>
        <dbReference type="Proteomes" id="UP000295680"/>
    </source>
</evidence>
<comment type="caution">
    <text evidence="1">The sequence shown here is derived from an EMBL/GenBank/DDBJ whole genome shotgun (WGS) entry which is preliminary data.</text>
</comment>
<dbReference type="RefSeq" id="WP_132116523.1">
    <property type="nucleotide sequence ID" value="NZ_SLWS01000003.1"/>
</dbReference>
<reference evidence="1 2" key="1">
    <citation type="submission" date="2019-03" db="EMBL/GenBank/DDBJ databases">
        <title>Genomic Encyclopedia of Type Strains, Phase IV (KMG-IV): sequencing the most valuable type-strain genomes for metagenomic binning, comparative biology and taxonomic classification.</title>
        <authorList>
            <person name="Goeker M."/>
        </authorList>
    </citation>
    <scope>NUCLEOTIDE SEQUENCE [LARGE SCALE GENOMIC DNA]</scope>
    <source>
        <strain evidence="1 2">DSM 45934</strain>
    </source>
</reference>
<dbReference type="Proteomes" id="UP000295680">
    <property type="component" value="Unassembled WGS sequence"/>
</dbReference>
<sequence length="158" mass="16739">MTGLVIAPVIPSSTSAARTRSQKSSARRVLPLVTVATPPAAPADVIYGMGRMDASGRIADRTVTHALGWHAGDRLTLTGTPGGVIARRAPDGMVTLTTRPYITIPAALRRRCGLQPGDRVLLAAKLGDNLMTVYPLAVVDQAIREHRRSTDHLGGDRS</sequence>
<gene>
    <name evidence="1" type="ORF">EV192_103662</name>
</gene>
<name>A0A4R2JUS6_9PSEU</name>
<keyword evidence="2" id="KW-1185">Reference proteome</keyword>
<dbReference type="OrthoDB" id="3694660at2"/>
<evidence type="ECO:0000313" key="1">
    <source>
        <dbReference type="EMBL" id="TCO61078.1"/>
    </source>
</evidence>